<evidence type="ECO:0000313" key="4">
    <source>
        <dbReference type="Proteomes" id="UP000460318"/>
    </source>
</evidence>
<keyword evidence="2" id="KW-0472">Membrane</keyword>
<name>A0A7X3IIT2_9BACL</name>
<feature type="compositionally biased region" description="Basic and acidic residues" evidence="1">
    <location>
        <begin position="1"/>
        <end position="12"/>
    </location>
</feature>
<gene>
    <name evidence="3" type="ORF">GRF59_14100</name>
</gene>
<keyword evidence="2" id="KW-1133">Transmembrane helix</keyword>
<dbReference type="RefSeq" id="WP_160498369.1">
    <property type="nucleotide sequence ID" value="NZ_WUBI01000002.1"/>
</dbReference>
<feature type="transmembrane region" description="Helical" evidence="2">
    <location>
        <begin position="126"/>
        <end position="147"/>
    </location>
</feature>
<keyword evidence="4" id="KW-1185">Reference proteome</keyword>
<dbReference type="AlphaFoldDB" id="A0A7X3IIT2"/>
<accession>A0A7X3IIT2</accession>
<feature type="region of interest" description="Disordered" evidence="1">
    <location>
        <begin position="1"/>
        <end position="112"/>
    </location>
</feature>
<proteinExistence type="predicted"/>
<reference evidence="3 4" key="1">
    <citation type="submission" date="2019-12" db="EMBL/GenBank/DDBJ databases">
        <title>Paenibacillus sp. nov., an endophytic bacterium isolated from the stem of Dendrobium.</title>
        <authorList>
            <person name="Zhao R."/>
        </authorList>
    </citation>
    <scope>NUCLEOTIDE SEQUENCE [LARGE SCALE GENOMIC DNA]</scope>
    <source>
        <strain evidence="3 4">HJL G12</strain>
    </source>
</reference>
<feature type="compositionally biased region" description="Basic and acidic residues" evidence="1">
    <location>
        <begin position="87"/>
        <end position="107"/>
    </location>
</feature>
<sequence>MSSELSRVETYNRNRKKNQSKKPPLSPDEELKTKSSKIRREEKKSTAAPTLSRVRSMKERKGVAEPARGESEPRASHSADSSQTYRSRSERYKNGHDGKAGTEEDIHSAPARTETYGSHRNVISKYFTNSLFFLFLVLTAFLVYWGVKGAPPLEDLW</sequence>
<protein>
    <submittedName>
        <fullName evidence="3">Uncharacterized protein</fullName>
    </submittedName>
</protein>
<evidence type="ECO:0000313" key="3">
    <source>
        <dbReference type="EMBL" id="MWV44748.1"/>
    </source>
</evidence>
<organism evidence="3 4">
    <name type="scientific">Paenibacillus dendrobii</name>
    <dbReference type="NCBI Taxonomy" id="2691084"/>
    <lineage>
        <taxon>Bacteria</taxon>
        <taxon>Bacillati</taxon>
        <taxon>Bacillota</taxon>
        <taxon>Bacilli</taxon>
        <taxon>Bacillales</taxon>
        <taxon>Paenibacillaceae</taxon>
        <taxon>Paenibacillus</taxon>
    </lineage>
</organism>
<dbReference type="Proteomes" id="UP000460318">
    <property type="component" value="Unassembled WGS sequence"/>
</dbReference>
<evidence type="ECO:0000256" key="1">
    <source>
        <dbReference type="SAM" id="MobiDB-lite"/>
    </source>
</evidence>
<dbReference type="EMBL" id="WUBI01000002">
    <property type="protein sequence ID" value="MWV44748.1"/>
    <property type="molecule type" value="Genomic_DNA"/>
</dbReference>
<feature type="compositionally biased region" description="Basic and acidic residues" evidence="1">
    <location>
        <begin position="29"/>
        <end position="45"/>
    </location>
</feature>
<evidence type="ECO:0000256" key="2">
    <source>
        <dbReference type="SAM" id="Phobius"/>
    </source>
</evidence>
<keyword evidence="2" id="KW-0812">Transmembrane</keyword>
<feature type="compositionally biased region" description="Basic and acidic residues" evidence="1">
    <location>
        <begin position="56"/>
        <end position="77"/>
    </location>
</feature>
<comment type="caution">
    <text evidence="3">The sequence shown here is derived from an EMBL/GenBank/DDBJ whole genome shotgun (WGS) entry which is preliminary data.</text>
</comment>